<feature type="compositionally biased region" description="Acidic residues" evidence="1">
    <location>
        <begin position="339"/>
        <end position="365"/>
    </location>
</feature>
<reference evidence="2 3" key="1">
    <citation type="journal article" date="2010" name="Science">
        <title>Genomic analysis of organismal complexity in the multicellular green alga Volvox carteri.</title>
        <authorList>
            <person name="Prochnik S.E."/>
            <person name="Umen J."/>
            <person name="Nedelcu A.M."/>
            <person name="Hallmann A."/>
            <person name="Miller S.M."/>
            <person name="Nishii I."/>
            <person name="Ferris P."/>
            <person name="Kuo A."/>
            <person name="Mitros T."/>
            <person name="Fritz-Laylin L.K."/>
            <person name="Hellsten U."/>
            <person name="Chapman J."/>
            <person name="Simakov O."/>
            <person name="Rensing S.A."/>
            <person name="Terry A."/>
            <person name="Pangilinan J."/>
            <person name="Kapitonov V."/>
            <person name="Jurka J."/>
            <person name="Salamov A."/>
            <person name="Shapiro H."/>
            <person name="Schmutz J."/>
            <person name="Grimwood J."/>
            <person name="Lindquist E."/>
            <person name="Lucas S."/>
            <person name="Grigoriev I.V."/>
            <person name="Schmitt R."/>
            <person name="Kirk D."/>
            <person name="Rokhsar D.S."/>
        </authorList>
    </citation>
    <scope>NUCLEOTIDE SEQUENCE [LARGE SCALE GENOMIC DNA]</scope>
    <source>
        <strain evidence="3">f. Nagariensis / Eve</strain>
    </source>
</reference>
<evidence type="ECO:0000313" key="2">
    <source>
        <dbReference type="EMBL" id="EFJ40362.1"/>
    </source>
</evidence>
<accession>D8UIT4</accession>
<dbReference type="GeneID" id="9628036"/>
<evidence type="ECO:0000256" key="1">
    <source>
        <dbReference type="SAM" id="MobiDB-lite"/>
    </source>
</evidence>
<dbReference type="EMBL" id="GL378418">
    <property type="protein sequence ID" value="EFJ40362.1"/>
    <property type="molecule type" value="Genomic_DNA"/>
</dbReference>
<feature type="compositionally biased region" description="Basic and acidic residues" evidence="1">
    <location>
        <begin position="991"/>
        <end position="1004"/>
    </location>
</feature>
<dbReference type="KEGG" id="vcn:VOLCADRAFT_108186"/>
<dbReference type="Proteomes" id="UP000001058">
    <property type="component" value="Unassembled WGS sequence"/>
</dbReference>
<dbReference type="RefSeq" id="XP_002958566.1">
    <property type="nucleotide sequence ID" value="XM_002958520.1"/>
</dbReference>
<sequence>MDVLQDYVSPPSLPLLLDGSPGVTAVARANGISGPVAHKLSIYLRQKAMKMDAFIAELVKATEYCGVKHVQKALVTTLGIDALESIKLVSILVPKDNNERRDRFLILGITWDTLSSALAKKDKLKGAVKKTTDVVDLKNLGKRWMVALFKSLTGESLSKLQQEDKATYDAVYDALKTKLQNAMVNHQSEKKKSDFFKAIGLTTADKAKIETVATMDAVRATELFKEWVTAHVEGRTQPAGQERKKSNHTAATEGQANVMETQQEPLGQKSSRQDGDEGDDGDYSGEDDGEGREDEGEGGEDDGEGGEDEGEGECAEDEGGEDEGGEDGDWPYESGDYMGGEDEDWEDKGGEDEGGEDEGGEDDEGTGGKALLEEYGRSKSQKVHSKSAPQPTGRRKVLKDKLKGAVKKTTDVVDLKNLGKRWMVALFKSLTGESLSKLQQEDKAMYDAVYDALKTKLQNAMVNHQSEKKKLDFFKAIGLTTADKAKLETVATMDAVRATELFKEWVTAHVEGSTQPAGQERKKSNHTAATEGQANVMETQQEPLGQKSSRQDGDEGDDGDYSGEDDGEGREDEGEGGEDDGEGGEDEGEGECAEDEGGEDEGGEDGDWPYESGDYMGGEDEDWEDKGGEDEGGEDEGGEDDEGTGGKALLEEYGRSKSQKVHSKSAPQPTGRRKVLVTGKHDKGALDARGRPTRLRQPSAKARESQETVGMVVPARTKRPRPKETPLVLPEDPSAFGATASNPAKRRESFGVGKGRAVQTRGAKVPQEKGKKAMAEIRKGGLKKQRSGEDDGEGREDEGEGGEDDGEGGEDEGEGECAEDEGREDEGGEDGDWPYESGDYMGGEDEDWEDKGGEDEGGEDEGGEDDEGTGGKVLLEEYGRSKSQKVHSKSAPQPTGRRKVLVTGKHDKGALDARGRPTRLRQPSAKARESQETVGMVVPARTKRPRPKETPLVLPEDPSAFGATASNPAKRKESFGVGKGRAVQTRGSKVQQEKGKKAMAEIRKGGLKKQRR</sequence>
<feature type="compositionally biased region" description="Acidic residues" evidence="1">
    <location>
        <begin position="617"/>
        <end position="643"/>
    </location>
</feature>
<feature type="compositionally biased region" description="Acidic residues" evidence="1">
    <location>
        <begin position="276"/>
        <end position="330"/>
    </location>
</feature>
<dbReference type="STRING" id="3068.D8UIT4"/>
<feature type="compositionally biased region" description="Basic and acidic residues" evidence="1">
    <location>
        <begin position="904"/>
        <end position="915"/>
    </location>
</feature>
<feature type="compositionally biased region" description="Basic and acidic residues" evidence="1">
    <location>
        <begin position="766"/>
        <end position="779"/>
    </location>
</feature>
<feature type="region of interest" description="Disordered" evidence="1">
    <location>
        <begin position="234"/>
        <end position="401"/>
    </location>
</feature>
<feature type="region of interest" description="Disordered" evidence="1">
    <location>
        <begin position="511"/>
        <end position="1012"/>
    </location>
</feature>
<feature type="compositionally biased region" description="Polar residues" evidence="1">
    <location>
        <begin position="526"/>
        <end position="548"/>
    </location>
</feature>
<feature type="compositionally biased region" description="Basic and acidic residues" evidence="1">
    <location>
        <begin position="679"/>
        <end position="690"/>
    </location>
</feature>
<proteinExistence type="predicted"/>
<dbReference type="AlphaFoldDB" id="D8UIT4"/>
<feature type="compositionally biased region" description="Acidic residues" evidence="1">
    <location>
        <begin position="554"/>
        <end position="608"/>
    </location>
</feature>
<evidence type="ECO:0000313" key="3">
    <source>
        <dbReference type="Proteomes" id="UP000001058"/>
    </source>
</evidence>
<feature type="compositionally biased region" description="Polar residues" evidence="1">
    <location>
        <begin position="248"/>
        <end position="270"/>
    </location>
</feature>
<protein>
    <submittedName>
        <fullName evidence="2">Uncharacterized protein</fullName>
    </submittedName>
</protein>
<keyword evidence="3" id="KW-1185">Reference proteome</keyword>
<feature type="compositionally biased region" description="Acidic residues" evidence="1">
    <location>
        <begin position="842"/>
        <end position="868"/>
    </location>
</feature>
<dbReference type="InParanoid" id="D8UIT4"/>
<name>D8UIT4_VOLCA</name>
<feature type="compositionally biased region" description="Acidic residues" evidence="1">
    <location>
        <begin position="790"/>
        <end position="833"/>
    </location>
</feature>
<organism evidence="3">
    <name type="scientific">Volvox carteri f. nagariensis</name>
    <dbReference type="NCBI Taxonomy" id="3068"/>
    <lineage>
        <taxon>Eukaryota</taxon>
        <taxon>Viridiplantae</taxon>
        <taxon>Chlorophyta</taxon>
        <taxon>core chlorophytes</taxon>
        <taxon>Chlorophyceae</taxon>
        <taxon>CS clade</taxon>
        <taxon>Chlamydomonadales</taxon>
        <taxon>Volvocaceae</taxon>
        <taxon>Volvox</taxon>
    </lineage>
</organism>
<dbReference type="eggNOG" id="ENOG502QPZ7">
    <property type="taxonomic scope" value="Eukaryota"/>
</dbReference>
<gene>
    <name evidence="2" type="ORF">VOLCADRAFT_108186</name>
</gene>